<accession>A0A7V5VFB7</accession>
<protein>
    <recommendedName>
        <fullName evidence="1">Chaperone DnaJ C-terminal domain-containing protein</fullName>
    </recommendedName>
</protein>
<evidence type="ECO:0000259" key="1">
    <source>
        <dbReference type="Pfam" id="PF01556"/>
    </source>
</evidence>
<reference evidence="2" key="1">
    <citation type="journal article" date="2020" name="mSystems">
        <title>Genome- and Community-Level Interaction Insights into Carbon Utilization and Element Cycling Functions of Hydrothermarchaeota in Hydrothermal Sediment.</title>
        <authorList>
            <person name="Zhou Z."/>
            <person name="Liu Y."/>
            <person name="Xu W."/>
            <person name="Pan J."/>
            <person name="Luo Z.H."/>
            <person name="Li M."/>
        </authorList>
    </citation>
    <scope>NUCLEOTIDE SEQUENCE [LARGE SCALE GENOMIC DNA]</scope>
    <source>
        <strain evidence="2">HyVt-460</strain>
    </source>
</reference>
<comment type="caution">
    <text evidence="2">The sequence shown here is derived from an EMBL/GenBank/DDBJ whole genome shotgun (WGS) entry which is preliminary data.</text>
</comment>
<sequence>MFTPRKQNMGKNMARETHYKKLPLTLEQALSGKSIKIRLSGGATVKLNLKKGLHDGQLLRLKDIRGGRPRGGQGRELILQVSLLDHPFYRIEGLDVIAELPVSPAEAHSGCVRTFAGPDGKPLRLQIPPRVSEGQRLSIKQGGLKKEDQRGNLDFIIHIDENMALMEYMAVAPGRNQASLMN</sequence>
<dbReference type="Proteomes" id="UP000885771">
    <property type="component" value="Unassembled WGS sequence"/>
</dbReference>
<dbReference type="GO" id="GO:0051082">
    <property type="term" value="F:unfolded protein binding"/>
    <property type="evidence" value="ECO:0007669"/>
    <property type="project" value="InterPro"/>
</dbReference>
<evidence type="ECO:0000313" key="2">
    <source>
        <dbReference type="EMBL" id="HHM02650.1"/>
    </source>
</evidence>
<dbReference type="Gene3D" id="2.60.260.20">
    <property type="entry name" value="Urease metallochaperone UreE, N-terminal domain"/>
    <property type="match status" value="2"/>
</dbReference>
<dbReference type="GO" id="GO:0006457">
    <property type="term" value="P:protein folding"/>
    <property type="evidence" value="ECO:0007669"/>
    <property type="project" value="InterPro"/>
</dbReference>
<name>A0A7V5VFB7_CALAY</name>
<proteinExistence type="predicted"/>
<dbReference type="EMBL" id="DRLI01000250">
    <property type="protein sequence ID" value="HHM02650.1"/>
    <property type="molecule type" value="Genomic_DNA"/>
</dbReference>
<dbReference type="InterPro" id="IPR008971">
    <property type="entry name" value="HSP40/DnaJ_pept-bd"/>
</dbReference>
<dbReference type="Pfam" id="PF01556">
    <property type="entry name" value="DnaJ_C"/>
    <property type="match status" value="1"/>
</dbReference>
<gene>
    <name evidence="2" type="ORF">ENJ15_06515</name>
</gene>
<organism evidence="2">
    <name type="scientific">Caldithrix abyssi</name>
    <dbReference type="NCBI Taxonomy" id="187145"/>
    <lineage>
        <taxon>Bacteria</taxon>
        <taxon>Pseudomonadati</taxon>
        <taxon>Calditrichota</taxon>
        <taxon>Calditrichia</taxon>
        <taxon>Calditrichales</taxon>
        <taxon>Calditrichaceae</taxon>
        <taxon>Caldithrix</taxon>
    </lineage>
</organism>
<dbReference type="InterPro" id="IPR002939">
    <property type="entry name" value="DnaJ_C"/>
</dbReference>
<dbReference type="AlphaFoldDB" id="A0A7V5VFB7"/>
<dbReference type="SUPFAM" id="SSF49493">
    <property type="entry name" value="HSP40/DnaJ peptide-binding domain"/>
    <property type="match status" value="2"/>
</dbReference>
<feature type="domain" description="Chaperone DnaJ C-terminal" evidence="1">
    <location>
        <begin position="21"/>
        <end position="158"/>
    </location>
</feature>